<dbReference type="Pfam" id="PF00091">
    <property type="entry name" value="Tubulin"/>
    <property type="match status" value="1"/>
</dbReference>
<sequence length="403" mass="44438">MSEADYTDWGVVSSGEGGGRIASTFLSREESPGIGERVTLLNTNRSDMVNLMEDADILEEYGEHITIFGPRRGVGNDFAKGERMAEEHFEEIYNAVTERMVGADALLHVTTLGGGTGNGSIPYLIEQLSTGSNVEGTRPEWVESAVNMAFAAWPYEHEPSQQQFNAVMGLSRLLMRRDVTQNADAVLLASNTHIENEDLSTDQYDAVNERIVTAIDLLIGAGRNAERIIDAEDYIAQPSNIGVYHFTPGVATDLHYDMLDYEIMFDRAAEQSFVPMDASTSRAAFAVVRAPAHLVESGEVTKSGVENAFGRWKRDKGISSAKGLSTVTLKPGRGNNVDVLLLLGGFDLNPLLDQSWPEYEETKRQFEQARKLQNDSETAISMNEIEQLEENLTRYLEVNGSGR</sequence>
<proteinExistence type="predicted"/>
<gene>
    <name evidence="2" type="ORF">ACFR9S_01095</name>
</gene>
<reference evidence="2 3" key="1">
    <citation type="journal article" date="2019" name="Int. J. Syst. Evol. Microbiol.">
        <title>The Global Catalogue of Microorganisms (GCM) 10K type strain sequencing project: providing services to taxonomists for standard genome sequencing and annotation.</title>
        <authorList>
            <consortium name="The Broad Institute Genomics Platform"/>
            <consortium name="The Broad Institute Genome Sequencing Center for Infectious Disease"/>
            <person name="Wu L."/>
            <person name="Ma J."/>
        </authorList>
    </citation>
    <scope>NUCLEOTIDE SEQUENCE [LARGE SCALE GENOMIC DNA]</scope>
    <source>
        <strain evidence="2 3">CGMCC 1.12285</strain>
    </source>
</reference>
<evidence type="ECO:0000313" key="2">
    <source>
        <dbReference type="EMBL" id="MFD1524897.1"/>
    </source>
</evidence>
<dbReference type="AlphaFoldDB" id="A0ABD6B1U4"/>
<dbReference type="SUPFAM" id="SSF52490">
    <property type="entry name" value="Tubulin nucleotide-binding domain-like"/>
    <property type="match status" value="1"/>
</dbReference>
<name>A0ABD6B1U4_9EURY</name>
<accession>A0ABD6B1U4</accession>
<organism evidence="2 3">
    <name type="scientific">Halolamina salina</name>
    <dbReference type="NCBI Taxonomy" id="1220023"/>
    <lineage>
        <taxon>Archaea</taxon>
        <taxon>Methanobacteriati</taxon>
        <taxon>Methanobacteriota</taxon>
        <taxon>Stenosarchaea group</taxon>
        <taxon>Halobacteria</taxon>
        <taxon>Halobacteriales</taxon>
        <taxon>Haloferacaceae</taxon>
    </lineage>
</organism>
<comment type="caution">
    <text evidence="2">The sequence shown here is derived from an EMBL/GenBank/DDBJ whole genome shotgun (WGS) entry which is preliminary data.</text>
</comment>
<evidence type="ECO:0000259" key="1">
    <source>
        <dbReference type="Pfam" id="PF00091"/>
    </source>
</evidence>
<dbReference type="Proteomes" id="UP001597111">
    <property type="component" value="Unassembled WGS sequence"/>
</dbReference>
<dbReference type="InterPro" id="IPR036525">
    <property type="entry name" value="Tubulin/FtsZ_GTPase_sf"/>
</dbReference>
<dbReference type="EMBL" id="JBHUDH010000008">
    <property type="protein sequence ID" value="MFD1524897.1"/>
    <property type="molecule type" value="Genomic_DNA"/>
</dbReference>
<feature type="domain" description="Tubulin/FtsZ GTPase" evidence="1">
    <location>
        <begin position="11"/>
        <end position="193"/>
    </location>
</feature>
<dbReference type="RefSeq" id="WP_379730472.1">
    <property type="nucleotide sequence ID" value="NZ_JBHSWZ010000005.1"/>
</dbReference>
<keyword evidence="3" id="KW-1185">Reference proteome</keyword>
<dbReference type="InterPro" id="IPR003008">
    <property type="entry name" value="Tubulin_FtsZ_GTPase"/>
</dbReference>
<protein>
    <recommendedName>
        <fullName evidence="1">Tubulin/FtsZ GTPase domain-containing protein</fullName>
    </recommendedName>
</protein>
<evidence type="ECO:0000313" key="3">
    <source>
        <dbReference type="Proteomes" id="UP001597111"/>
    </source>
</evidence>
<dbReference type="Gene3D" id="3.40.50.1440">
    <property type="entry name" value="Tubulin/FtsZ, GTPase domain"/>
    <property type="match status" value="1"/>
</dbReference>